<feature type="modified residue" description="4-aspartylphosphate" evidence="3">
    <location>
        <position position="72"/>
    </location>
</feature>
<evidence type="ECO:0000256" key="2">
    <source>
        <dbReference type="ARBA" id="ARBA00023125"/>
    </source>
</evidence>
<evidence type="ECO:0000256" key="1">
    <source>
        <dbReference type="ARBA" id="ARBA00022553"/>
    </source>
</evidence>
<dbReference type="CDD" id="cd06170">
    <property type="entry name" value="LuxR_C_like"/>
    <property type="match status" value="1"/>
</dbReference>
<dbReference type="InterPro" id="IPR036388">
    <property type="entry name" value="WH-like_DNA-bd_sf"/>
</dbReference>
<dbReference type="PANTHER" id="PTHR45566">
    <property type="entry name" value="HTH-TYPE TRANSCRIPTIONAL REGULATOR YHJB-RELATED"/>
    <property type="match status" value="1"/>
</dbReference>
<dbReference type="PANTHER" id="PTHR45566:SF2">
    <property type="entry name" value="NARL SUBFAMILY"/>
    <property type="match status" value="1"/>
</dbReference>
<dbReference type="SUPFAM" id="SSF52172">
    <property type="entry name" value="CheY-like"/>
    <property type="match status" value="1"/>
</dbReference>
<dbReference type="SMART" id="SM00421">
    <property type="entry name" value="HTH_LUXR"/>
    <property type="match status" value="1"/>
</dbReference>
<evidence type="ECO:0000259" key="5">
    <source>
        <dbReference type="PROSITE" id="PS50110"/>
    </source>
</evidence>
<dbReference type="PROSITE" id="PS50043">
    <property type="entry name" value="HTH_LUXR_2"/>
    <property type="match status" value="1"/>
</dbReference>
<dbReference type="InterPro" id="IPR001789">
    <property type="entry name" value="Sig_transdc_resp-reg_receiver"/>
</dbReference>
<dbReference type="SUPFAM" id="SSF46894">
    <property type="entry name" value="C-terminal effector domain of the bipartite response regulators"/>
    <property type="match status" value="1"/>
</dbReference>
<dbReference type="InterPro" id="IPR016032">
    <property type="entry name" value="Sig_transdc_resp-reg_C-effctor"/>
</dbReference>
<feature type="domain" description="HTH luxR-type" evidence="4">
    <location>
        <begin position="160"/>
        <end position="225"/>
    </location>
</feature>
<evidence type="ECO:0000313" key="7">
    <source>
        <dbReference type="Proteomes" id="UP001271769"/>
    </source>
</evidence>
<name>A0ABU5DW05_9PROT</name>
<keyword evidence="1 3" id="KW-0597">Phosphoprotein</keyword>
<dbReference type="EMBL" id="JAXCLX010000001">
    <property type="protein sequence ID" value="MDY0871485.1"/>
    <property type="molecule type" value="Genomic_DNA"/>
</dbReference>
<keyword evidence="7" id="KW-1185">Reference proteome</keyword>
<proteinExistence type="predicted"/>
<reference evidence="6 7" key="1">
    <citation type="journal article" date="2013" name="Antonie Van Leeuwenhoek">
        <title>Dongia rigui sp. nov., isolated from freshwater of a large wetland in Korea.</title>
        <authorList>
            <person name="Baik K.S."/>
            <person name="Hwang Y.M."/>
            <person name="Choi J.S."/>
            <person name="Kwon J."/>
            <person name="Seong C.N."/>
        </authorList>
    </citation>
    <scope>NUCLEOTIDE SEQUENCE [LARGE SCALE GENOMIC DNA]</scope>
    <source>
        <strain evidence="6 7">04SU4-P</strain>
    </source>
</reference>
<evidence type="ECO:0000259" key="4">
    <source>
        <dbReference type="PROSITE" id="PS50043"/>
    </source>
</evidence>
<dbReference type="SMART" id="SM00448">
    <property type="entry name" value="REC"/>
    <property type="match status" value="1"/>
</dbReference>
<dbReference type="PROSITE" id="PS50110">
    <property type="entry name" value="RESPONSE_REGULATORY"/>
    <property type="match status" value="1"/>
</dbReference>
<accession>A0ABU5DW05</accession>
<dbReference type="Pfam" id="PF00072">
    <property type="entry name" value="Response_reg"/>
    <property type="match status" value="1"/>
</dbReference>
<dbReference type="InterPro" id="IPR058245">
    <property type="entry name" value="NreC/VraR/RcsB-like_REC"/>
</dbReference>
<protein>
    <submittedName>
        <fullName evidence="6">Response regulator transcription factor</fullName>
    </submittedName>
</protein>
<sequence>MTTSTRIPKPRPPSAGMPWRILLADDHAMVREALSQMLEGLDAQLSVTQAPDFPAAAALLEKDRDFAVVLLDYKMPGMKGAASLRELADRYPGLQVGIISGYLGSSELEPLVQAGAIGVFPKTMTGPALIMALKLALSGQTYVPWSGDLGHPDQPAAPAHGAPPPDLTKRQIDVLQLLVKGAANKEIAHHLGLSEVTIKVHVAALCRKFGVANRTQLAMTVFRVGIGRDEPGAT</sequence>
<dbReference type="InterPro" id="IPR051015">
    <property type="entry name" value="EvgA-like"/>
</dbReference>
<dbReference type="PROSITE" id="PS00622">
    <property type="entry name" value="HTH_LUXR_1"/>
    <property type="match status" value="1"/>
</dbReference>
<keyword evidence="2" id="KW-0238">DNA-binding</keyword>
<dbReference type="Pfam" id="PF00196">
    <property type="entry name" value="GerE"/>
    <property type="match status" value="1"/>
</dbReference>
<feature type="domain" description="Response regulatory" evidence="5">
    <location>
        <begin position="20"/>
        <end position="137"/>
    </location>
</feature>
<dbReference type="Proteomes" id="UP001271769">
    <property type="component" value="Unassembled WGS sequence"/>
</dbReference>
<comment type="caution">
    <text evidence="6">The sequence shown here is derived from an EMBL/GenBank/DDBJ whole genome shotgun (WGS) entry which is preliminary data.</text>
</comment>
<dbReference type="RefSeq" id="WP_320499913.1">
    <property type="nucleotide sequence ID" value="NZ_JAXCLX010000001.1"/>
</dbReference>
<evidence type="ECO:0000313" key="6">
    <source>
        <dbReference type="EMBL" id="MDY0871485.1"/>
    </source>
</evidence>
<dbReference type="Gene3D" id="3.40.50.2300">
    <property type="match status" value="1"/>
</dbReference>
<dbReference type="InterPro" id="IPR011006">
    <property type="entry name" value="CheY-like_superfamily"/>
</dbReference>
<dbReference type="CDD" id="cd17535">
    <property type="entry name" value="REC_NarL-like"/>
    <property type="match status" value="1"/>
</dbReference>
<evidence type="ECO:0000256" key="3">
    <source>
        <dbReference type="PROSITE-ProRule" id="PRU00169"/>
    </source>
</evidence>
<gene>
    <name evidence="6" type="ORF">SMD31_06110</name>
</gene>
<dbReference type="PRINTS" id="PR00038">
    <property type="entry name" value="HTHLUXR"/>
</dbReference>
<dbReference type="Gene3D" id="1.10.10.10">
    <property type="entry name" value="Winged helix-like DNA-binding domain superfamily/Winged helix DNA-binding domain"/>
    <property type="match status" value="1"/>
</dbReference>
<organism evidence="6 7">
    <name type="scientific">Dongia rigui</name>
    <dbReference type="NCBI Taxonomy" id="940149"/>
    <lineage>
        <taxon>Bacteria</taxon>
        <taxon>Pseudomonadati</taxon>
        <taxon>Pseudomonadota</taxon>
        <taxon>Alphaproteobacteria</taxon>
        <taxon>Rhodospirillales</taxon>
        <taxon>Dongiaceae</taxon>
        <taxon>Dongia</taxon>
    </lineage>
</organism>
<dbReference type="InterPro" id="IPR000792">
    <property type="entry name" value="Tscrpt_reg_LuxR_C"/>
</dbReference>